<keyword evidence="3" id="KW-0378">Hydrolase</keyword>
<name>A0A418Q8W4_9CORY</name>
<dbReference type="GO" id="GO:0016787">
    <property type="term" value="F:hydrolase activity"/>
    <property type="evidence" value="ECO:0007669"/>
    <property type="project" value="UniProtKB-KW"/>
</dbReference>
<evidence type="ECO:0000313" key="3">
    <source>
        <dbReference type="EMBL" id="RIX36168.1"/>
    </source>
</evidence>
<accession>A0A418Q8W4</accession>
<dbReference type="Pfam" id="PF12146">
    <property type="entry name" value="Hydrolase_4"/>
    <property type="match status" value="1"/>
</dbReference>
<dbReference type="Proteomes" id="UP000285278">
    <property type="component" value="Unassembled WGS sequence"/>
</dbReference>
<reference evidence="3 4" key="1">
    <citation type="submission" date="2018-09" db="EMBL/GenBank/DDBJ databases">
        <title>Optimization and identification of Corynebacterium falsenii FN1-14 from fish paste.</title>
        <authorList>
            <person name="Daroonpunt R."/>
            <person name="Tanasupawat S."/>
        </authorList>
    </citation>
    <scope>NUCLEOTIDE SEQUENCE [LARGE SCALE GENOMIC DNA]</scope>
    <source>
        <strain evidence="3 4">FN1-14</strain>
    </source>
</reference>
<dbReference type="PIRSF" id="PIRSF037442">
    <property type="entry name" value="UCP037442_abhydr"/>
    <property type="match status" value="1"/>
</dbReference>
<keyword evidence="4" id="KW-1185">Reference proteome</keyword>
<evidence type="ECO:0000259" key="2">
    <source>
        <dbReference type="Pfam" id="PF12146"/>
    </source>
</evidence>
<gene>
    <name evidence="3" type="ORF">D3M95_02450</name>
</gene>
<proteinExistence type="predicted"/>
<dbReference type="InterPro" id="IPR017208">
    <property type="entry name" value="UCP037442_abhydr"/>
</dbReference>
<dbReference type="AlphaFoldDB" id="A0A418Q8W4"/>
<dbReference type="STRING" id="1451189.CFAL_00030"/>
<dbReference type="InterPro" id="IPR029058">
    <property type="entry name" value="AB_hydrolase_fold"/>
</dbReference>
<protein>
    <submittedName>
        <fullName evidence="3">Alpha/beta fold hydrolase</fullName>
    </submittedName>
</protein>
<feature type="region of interest" description="Disordered" evidence="1">
    <location>
        <begin position="1"/>
        <end position="26"/>
    </location>
</feature>
<dbReference type="RefSeq" id="WP_025401701.1">
    <property type="nucleotide sequence ID" value="NZ_CBCRUA010000017.1"/>
</dbReference>
<feature type="compositionally biased region" description="Low complexity" evidence="1">
    <location>
        <begin position="14"/>
        <end position="26"/>
    </location>
</feature>
<comment type="caution">
    <text evidence="3">The sequence shown here is derived from an EMBL/GenBank/DDBJ whole genome shotgun (WGS) entry which is preliminary data.</text>
</comment>
<dbReference type="EMBL" id="QXJK01000002">
    <property type="protein sequence ID" value="RIX36168.1"/>
    <property type="molecule type" value="Genomic_DNA"/>
</dbReference>
<dbReference type="InterPro" id="IPR022742">
    <property type="entry name" value="Hydrolase_4"/>
</dbReference>
<dbReference type="OrthoDB" id="4536625at2"/>
<evidence type="ECO:0000313" key="4">
    <source>
        <dbReference type="Proteomes" id="UP000285278"/>
    </source>
</evidence>
<organism evidence="3 4">
    <name type="scientific">Corynebacterium falsenii</name>
    <dbReference type="NCBI Taxonomy" id="108486"/>
    <lineage>
        <taxon>Bacteria</taxon>
        <taxon>Bacillati</taxon>
        <taxon>Actinomycetota</taxon>
        <taxon>Actinomycetes</taxon>
        <taxon>Mycobacteriales</taxon>
        <taxon>Corynebacteriaceae</taxon>
        <taxon>Corynebacterium</taxon>
    </lineage>
</organism>
<feature type="domain" description="Serine aminopeptidase S33" evidence="2">
    <location>
        <begin position="34"/>
        <end position="133"/>
    </location>
</feature>
<evidence type="ECO:0000256" key="1">
    <source>
        <dbReference type="SAM" id="MobiDB-lite"/>
    </source>
</evidence>
<sequence>MPDASTSGVRLFDAATSSPSSSSAEATGDRQLPLVVIWPGFGMGARYYDPIAWELADRGFPVATGELRGQGSSTAKASRFSRWGYHQLASQDYPRTIHGVKRHLDLPDDYPTVLLCHSMGGQIASLFIARPEAAELNVIGVLGVGAGSPYWGGFGSPEKYRLRFGTYLVRATVALWGYQPEGVLDLAGYGRQAGPHLSEWFRYAHTNRLNKLAGQDMDYEAAKRTVTTPVLLTRFGNDVDCPMASAQNLAADLPHAAAPGSDGPAVEELPGELSHNRWAREPDVVADRLEEFVAQL</sequence>
<dbReference type="SUPFAM" id="SSF53474">
    <property type="entry name" value="alpha/beta-Hydrolases"/>
    <property type="match status" value="1"/>
</dbReference>
<dbReference type="Gene3D" id="3.40.50.1820">
    <property type="entry name" value="alpha/beta hydrolase"/>
    <property type="match status" value="1"/>
</dbReference>